<dbReference type="InterPro" id="IPR018721">
    <property type="entry name" value="DUF2252"/>
</dbReference>
<dbReference type="InterPro" id="IPR011009">
    <property type="entry name" value="Kinase-like_dom_sf"/>
</dbReference>
<dbReference type="SUPFAM" id="SSF56112">
    <property type="entry name" value="Protein kinase-like (PK-like)"/>
    <property type="match status" value="1"/>
</dbReference>
<proteinExistence type="predicted"/>
<evidence type="ECO:0000313" key="2">
    <source>
        <dbReference type="Proteomes" id="UP000281738"/>
    </source>
</evidence>
<gene>
    <name evidence="1" type="ORF">EDD33_1536</name>
</gene>
<dbReference type="PANTHER" id="PTHR39441">
    <property type="entry name" value="DUF2252 DOMAIN-CONTAINING PROTEIN"/>
    <property type="match status" value="1"/>
</dbReference>
<sequence>MTDATTDARADEPSDPQARTDLIVSVFKDAFAPLMKADPQAFRFKYRKMAASPHAFYRGSACLFYADMTGVDDEWIDERTGAIWIHGDLHVENFGTYLNSDGRLVFDINDFDEAYIGHYTWDLRRFAASLALMAWQKALPAADVEALVRRFLRGYLSQVDHYASTADDEDFALHLANTEGPILNALLSARAIKRADLLDGMTHIEEGVRVFTPDHSIRMLPDAERAAVEAAFAAYLETIPASKRFDRSLFYDLRDAVGKSGFGIGSAGLPAYNLLVEGYSQALDNDVVLSMKQANVPALSRFQDSATIEGYFEHEGHRTVVSQRALQVHTDPLLGHTEMGGTGYVVSEISPYEVDLDWDDITEPDDIAAVVELLGRATAKIHCASDEDSDQDLVDFQVEEAIVASLKGRRRAFADHLVEFAVTYAETVRTDHALFVDAFRSGQIGVAAT</sequence>
<name>A0A3N2CT33_9ACTN</name>
<dbReference type="Pfam" id="PF10009">
    <property type="entry name" value="DUF2252"/>
    <property type="match status" value="1"/>
</dbReference>
<organism evidence="1 2">
    <name type="scientific">Nocardioides aurantiacus</name>
    <dbReference type="NCBI Taxonomy" id="86796"/>
    <lineage>
        <taxon>Bacteria</taxon>
        <taxon>Bacillati</taxon>
        <taxon>Actinomycetota</taxon>
        <taxon>Actinomycetes</taxon>
        <taxon>Propionibacteriales</taxon>
        <taxon>Nocardioidaceae</taxon>
        <taxon>Nocardioides</taxon>
    </lineage>
</organism>
<comment type="caution">
    <text evidence="1">The sequence shown here is derived from an EMBL/GenBank/DDBJ whole genome shotgun (WGS) entry which is preliminary data.</text>
</comment>
<dbReference type="Proteomes" id="UP000281738">
    <property type="component" value="Unassembled WGS sequence"/>
</dbReference>
<dbReference type="AlphaFoldDB" id="A0A3N2CT33"/>
<reference evidence="1 2" key="1">
    <citation type="submission" date="2018-11" db="EMBL/GenBank/DDBJ databases">
        <title>Sequencing the genomes of 1000 actinobacteria strains.</title>
        <authorList>
            <person name="Klenk H.-P."/>
        </authorList>
    </citation>
    <scope>NUCLEOTIDE SEQUENCE [LARGE SCALE GENOMIC DNA]</scope>
    <source>
        <strain evidence="1 2">DSM 12652</strain>
    </source>
</reference>
<dbReference type="PANTHER" id="PTHR39441:SF1">
    <property type="entry name" value="DUF2252 DOMAIN-CONTAINING PROTEIN"/>
    <property type="match status" value="1"/>
</dbReference>
<dbReference type="RefSeq" id="WP_246003422.1">
    <property type="nucleotide sequence ID" value="NZ_RKHO01000001.1"/>
</dbReference>
<keyword evidence="2" id="KW-1185">Reference proteome</keyword>
<accession>A0A3N2CT33</accession>
<evidence type="ECO:0000313" key="1">
    <source>
        <dbReference type="EMBL" id="ROR90689.1"/>
    </source>
</evidence>
<protein>
    <submittedName>
        <fullName evidence="1">Uncharacterized protein (DUF2252 family)</fullName>
    </submittedName>
</protein>
<dbReference type="EMBL" id="RKHO01000001">
    <property type="protein sequence ID" value="ROR90689.1"/>
    <property type="molecule type" value="Genomic_DNA"/>
</dbReference>